<dbReference type="GO" id="GO:0035870">
    <property type="term" value="F:dITP diphosphatase activity"/>
    <property type="evidence" value="ECO:0007669"/>
    <property type="project" value="UniProtKB-UniRule"/>
</dbReference>
<organism evidence="12">
    <name type="scientific">Candidatus Fermentithermobacillus carboniphilus</name>
    <dbReference type="NCBI Taxonomy" id="3085328"/>
    <lineage>
        <taxon>Bacteria</taxon>
        <taxon>Bacillati</taxon>
        <taxon>Bacillota</taxon>
        <taxon>Candidatus Fermentithermobacillia</taxon>
        <taxon>Candidatus Fermentithermobacillales</taxon>
        <taxon>Candidatus Fermentithermobacillaceae</taxon>
        <taxon>Candidatus Fermentithermobacillus</taxon>
    </lineage>
</organism>
<dbReference type="InterPro" id="IPR029001">
    <property type="entry name" value="ITPase-like_fam"/>
</dbReference>
<dbReference type="GO" id="GO:0000166">
    <property type="term" value="F:nucleotide binding"/>
    <property type="evidence" value="ECO:0007669"/>
    <property type="project" value="UniProtKB-KW"/>
</dbReference>
<reference evidence="12" key="2">
    <citation type="journal article" date="2023" name="Biology">
        <title>Prokaryotic Life Associated with Coal-Fire Gas Vents Revealed by Metagenomics.</title>
        <authorList>
            <person name="Kadnikov V.V."/>
            <person name="Mardanov A.V."/>
            <person name="Beletsky A.V."/>
            <person name="Karnachuk O.V."/>
            <person name="Ravin N.V."/>
        </authorList>
    </citation>
    <scope>NUCLEOTIDE SEQUENCE</scope>
    <source>
        <strain evidence="12">Bu02</strain>
    </source>
</reference>
<comment type="function">
    <text evidence="10">Pyrophosphatase that catalyzes the hydrolysis of nucleoside triphosphates to their monophosphate derivatives, with a high preference for the non-canonical purine nucleotides XTP (xanthosine triphosphate), dITP (deoxyinosine triphosphate) and ITP. Seems to function as a house-cleaning enzyme that removes non-canonical purine nucleotides from the nucleotide pool, thus preventing their incorporation into DNA/RNA and avoiding chromosomal lesions.</text>
</comment>
<evidence type="ECO:0000256" key="9">
    <source>
        <dbReference type="ARBA" id="ARBA00052017"/>
    </source>
</evidence>
<dbReference type="GO" id="GO:0046872">
    <property type="term" value="F:metal ion binding"/>
    <property type="evidence" value="ECO:0007669"/>
    <property type="project" value="UniProtKB-KW"/>
</dbReference>
<evidence type="ECO:0000256" key="7">
    <source>
        <dbReference type="ARBA" id="ARBA00023080"/>
    </source>
</evidence>
<protein>
    <recommendedName>
        <fullName evidence="10">dITP/XTP pyrophosphatase</fullName>
        <ecNumber evidence="10">3.6.1.66</ecNumber>
    </recommendedName>
    <alternativeName>
        <fullName evidence="10">Non-canonical purine NTP pyrophosphatase</fullName>
    </alternativeName>
    <alternativeName>
        <fullName evidence="10">Non-standard purine NTP pyrophosphatase</fullName>
    </alternativeName>
    <alternativeName>
        <fullName evidence="10">Nucleoside-triphosphate diphosphatase</fullName>
    </alternativeName>
    <alternativeName>
        <fullName evidence="10">Nucleoside-triphosphate pyrophosphatase</fullName>
        <shortName evidence="10">NTPase</shortName>
    </alternativeName>
</protein>
<feature type="binding site" evidence="10">
    <location>
        <begin position="187"/>
        <end position="188"/>
    </location>
    <ligand>
        <name>substrate</name>
    </ligand>
</feature>
<evidence type="ECO:0000256" key="11">
    <source>
        <dbReference type="RuleBase" id="RU003781"/>
    </source>
</evidence>
<evidence type="ECO:0000313" key="12">
    <source>
        <dbReference type="EMBL" id="QUL99453.1"/>
    </source>
</evidence>
<evidence type="ECO:0000256" key="4">
    <source>
        <dbReference type="ARBA" id="ARBA00022741"/>
    </source>
</evidence>
<evidence type="ECO:0000256" key="3">
    <source>
        <dbReference type="ARBA" id="ARBA00022723"/>
    </source>
</evidence>
<feature type="binding site" evidence="10">
    <location>
        <position position="48"/>
    </location>
    <ligand>
        <name>Mg(2+)</name>
        <dbReference type="ChEBI" id="CHEBI:18420"/>
    </ligand>
</feature>
<dbReference type="InterPro" id="IPR002637">
    <property type="entry name" value="RdgB/HAM1"/>
</dbReference>
<evidence type="ECO:0000256" key="6">
    <source>
        <dbReference type="ARBA" id="ARBA00022842"/>
    </source>
</evidence>
<proteinExistence type="inferred from homology"/>
<evidence type="ECO:0000256" key="8">
    <source>
        <dbReference type="ARBA" id="ARBA00051875"/>
    </source>
</evidence>
<dbReference type="PANTHER" id="PTHR11067">
    <property type="entry name" value="INOSINE TRIPHOSPHATE PYROPHOSPHATASE/HAM1 PROTEIN"/>
    <property type="match status" value="1"/>
</dbReference>
<keyword evidence="7 10" id="KW-0546">Nucleotide metabolism</keyword>
<accession>A0AAT9LGZ2</accession>
<comment type="similarity">
    <text evidence="1 10 11">Belongs to the HAM1 NTPase family.</text>
</comment>
<keyword evidence="5 10" id="KW-0378">Hydrolase</keyword>
<feature type="active site" description="Proton acceptor" evidence="10">
    <location>
        <position position="77"/>
    </location>
</feature>
<gene>
    <name evidence="12" type="primary">rdgB</name>
    <name evidence="12" type="ORF">IMF26_05275</name>
</gene>
<feature type="binding site" evidence="10">
    <location>
        <begin position="12"/>
        <end position="17"/>
    </location>
    <ligand>
        <name>substrate</name>
    </ligand>
</feature>
<dbReference type="Pfam" id="PF01725">
    <property type="entry name" value="Ham1p_like"/>
    <property type="match status" value="1"/>
</dbReference>
<evidence type="ECO:0000256" key="1">
    <source>
        <dbReference type="ARBA" id="ARBA00008023"/>
    </source>
</evidence>
<comment type="cofactor">
    <cofactor evidence="10">
        <name>Mg(2+)</name>
        <dbReference type="ChEBI" id="CHEBI:18420"/>
    </cofactor>
    <text evidence="10">Binds 1 Mg(2+) ion per subunit.</text>
</comment>
<comment type="catalytic activity">
    <reaction evidence="10">
        <text>ITP + H2O = IMP + diphosphate + H(+)</text>
        <dbReference type="Rhea" id="RHEA:29399"/>
        <dbReference type="ChEBI" id="CHEBI:15377"/>
        <dbReference type="ChEBI" id="CHEBI:15378"/>
        <dbReference type="ChEBI" id="CHEBI:33019"/>
        <dbReference type="ChEBI" id="CHEBI:58053"/>
        <dbReference type="ChEBI" id="CHEBI:61402"/>
        <dbReference type="EC" id="3.6.1.66"/>
    </reaction>
</comment>
<dbReference type="NCBIfam" id="TIGR00042">
    <property type="entry name" value="RdgB/HAM1 family non-canonical purine NTP pyrophosphatase"/>
    <property type="match status" value="1"/>
</dbReference>
<dbReference type="Gene3D" id="3.90.950.10">
    <property type="match status" value="1"/>
</dbReference>
<dbReference type="FunFam" id="3.90.950.10:FF:000001">
    <property type="entry name" value="dITP/XTP pyrophosphatase"/>
    <property type="match status" value="1"/>
</dbReference>
<evidence type="ECO:0000256" key="2">
    <source>
        <dbReference type="ARBA" id="ARBA00011738"/>
    </source>
</evidence>
<reference evidence="12" key="1">
    <citation type="submission" date="2020-10" db="EMBL/GenBank/DDBJ databases">
        <authorList>
            <person name="Kadnikov V."/>
            <person name="Beletsky A.V."/>
            <person name="Mardanov A.V."/>
            <person name="Karnachuk O.V."/>
            <person name="Ravin N.V."/>
        </authorList>
    </citation>
    <scope>NUCLEOTIDE SEQUENCE</scope>
    <source>
        <strain evidence="12">Bu02</strain>
    </source>
</reference>
<sequence>MSDKTFTILVASRNKGKIREIKRIFTEIAPGSSWLFLSADEVGLSKIEETGATFLENAQIKALAAARKSGMIALGEDSGLEVDKLGGAPGVCSHRFSPSGDDHDNNELLLKKLEGVPLNERTARYRCAVVVAGPRGVLAQSQGVVEGLILDRYRGKNGFGYDPLFYCPELGKTFGEATDSEKDRVSHRRRALEGLVPTLVKVLSERSTMK</sequence>
<dbReference type="GO" id="GO:0036222">
    <property type="term" value="F:XTP diphosphatase activity"/>
    <property type="evidence" value="ECO:0007669"/>
    <property type="project" value="UniProtKB-UniRule"/>
</dbReference>
<keyword evidence="4 10" id="KW-0547">Nucleotide-binding</keyword>
<dbReference type="EMBL" id="CP062796">
    <property type="protein sequence ID" value="QUL99453.1"/>
    <property type="molecule type" value="Genomic_DNA"/>
</dbReference>
<comment type="subunit">
    <text evidence="2 10">Homodimer.</text>
</comment>
<evidence type="ECO:0000256" key="10">
    <source>
        <dbReference type="HAMAP-Rule" id="MF_01405"/>
    </source>
</evidence>
<feature type="binding site" evidence="10">
    <location>
        <position position="182"/>
    </location>
    <ligand>
        <name>substrate</name>
    </ligand>
</feature>
<keyword evidence="3 10" id="KW-0479">Metal-binding</keyword>
<keyword evidence="6 10" id="KW-0460">Magnesium</keyword>
<dbReference type="InterPro" id="IPR020922">
    <property type="entry name" value="dITP/XTP_pyrophosphatase"/>
</dbReference>
<dbReference type="HAMAP" id="MF_01405">
    <property type="entry name" value="Non_canon_purine_NTPase"/>
    <property type="match status" value="1"/>
</dbReference>
<dbReference type="KEGG" id="fcz:IMF26_05275"/>
<dbReference type="EC" id="3.6.1.66" evidence="10"/>
<name>A0AAT9LGZ2_9FIRM</name>
<evidence type="ECO:0000256" key="5">
    <source>
        <dbReference type="ARBA" id="ARBA00022801"/>
    </source>
</evidence>
<feature type="binding site" evidence="10">
    <location>
        <begin position="159"/>
        <end position="162"/>
    </location>
    <ligand>
        <name>substrate</name>
    </ligand>
</feature>
<dbReference type="GO" id="GO:0017111">
    <property type="term" value="F:ribonucleoside triphosphate phosphatase activity"/>
    <property type="evidence" value="ECO:0007669"/>
    <property type="project" value="InterPro"/>
</dbReference>
<comment type="catalytic activity">
    <reaction evidence="9 10">
        <text>XTP + H2O = XMP + diphosphate + H(+)</text>
        <dbReference type="Rhea" id="RHEA:28610"/>
        <dbReference type="ChEBI" id="CHEBI:15377"/>
        <dbReference type="ChEBI" id="CHEBI:15378"/>
        <dbReference type="ChEBI" id="CHEBI:33019"/>
        <dbReference type="ChEBI" id="CHEBI:57464"/>
        <dbReference type="ChEBI" id="CHEBI:61314"/>
        <dbReference type="EC" id="3.6.1.66"/>
    </reaction>
</comment>
<dbReference type="CDD" id="cd00515">
    <property type="entry name" value="HAM1"/>
    <property type="match status" value="1"/>
</dbReference>
<dbReference type="AlphaFoldDB" id="A0AAT9LGZ2"/>
<feature type="binding site" evidence="10">
    <location>
        <position position="77"/>
    </location>
    <ligand>
        <name>Mg(2+)</name>
        <dbReference type="ChEBI" id="CHEBI:18420"/>
    </ligand>
</feature>
<dbReference type="SUPFAM" id="SSF52972">
    <property type="entry name" value="ITPase-like"/>
    <property type="match status" value="1"/>
</dbReference>
<feature type="binding site" evidence="10">
    <location>
        <position position="78"/>
    </location>
    <ligand>
        <name>substrate</name>
    </ligand>
</feature>
<dbReference type="GO" id="GO:0036220">
    <property type="term" value="F:ITP diphosphatase activity"/>
    <property type="evidence" value="ECO:0007669"/>
    <property type="project" value="UniProtKB-UniRule"/>
</dbReference>
<comment type="catalytic activity">
    <reaction evidence="8 10">
        <text>dITP + H2O = dIMP + diphosphate + H(+)</text>
        <dbReference type="Rhea" id="RHEA:28342"/>
        <dbReference type="ChEBI" id="CHEBI:15377"/>
        <dbReference type="ChEBI" id="CHEBI:15378"/>
        <dbReference type="ChEBI" id="CHEBI:33019"/>
        <dbReference type="ChEBI" id="CHEBI:61194"/>
        <dbReference type="ChEBI" id="CHEBI:61382"/>
        <dbReference type="EC" id="3.6.1.66"/>
    </reaction>
</comment>
<dbReference type="GO" id="GO:0009146">
    <property type="term" value="P:purine nucleoside triphosphate catabolic process"/>
    <property type="evidence" value="ECO:0007669"/>
    <property type="project" value="UniProtKB-UniRule"/>
</dbReference>
<dbReference type="PANTHER" id="PTHR11067:SF9">
    <property type="entry name" value="INOSINE TRIPHOSPHATE PYROPHOSPHATASE"/>
    <property type="match status" value="1"/>
</dbReference>
<dbReference type="GO" id="GO:0009117">
    <property type="term" value="P:nucleotide metabolic process"/>
    <property type="evidence" value="ECO:0007669"/>
    <property type="project" value="UniProtKB-KW"/>
</dbReference>
<dbReference type="GO" id="GO:0005829">
    <property type="term" value="C:cytosol"/>
    <property type="evidence" value="ECO:0007669"/>
    <property type="project" value="TreeGrafter"/>
</dbReference>